<name>A0ABQ3FET4_9GAMM</name>
<dbReference type="RefSeq" id="WP_189516003.1">
    <property type="nucleotide sequence ID" value="NZ_BMZM01000002.1"/>
</dbReference>
<organism evidence="2 3">
    <name type="scientific">Kushneria pakistanensis</name>
    <dbReference type="NCBI Taxonomy" id="1508770"/>
    <lineage>
        <taxon>Bacteria</taxon>
        <taxon>Pseudomonadati</taxon>
        <taxon>Pseudomonadota</taxon>
        <taxon>Gammaproteobacteria</taxon>
        <taxon>Oceanospirillales</taxon>
        <taxon>Halomonadaceae</taxon>
        <taxon>Kushneria</taxon>
    </lineage>
</organism>
<dbReference type="EMBL" id="BMZM01000002">
    <property type="protein sequence ID" value="GHC21246.1"/>
    <property type="molecule type" value="Genomic_DNA"/>
</dbReference>
<keyword evidence="3" id="KW-1185">Reference proteome</keyword>
<dbReference type="Proteomes" id="UP000604243">
    <property type="component" value="Unassembled WGS sequence"/>
</dbReference>
<comment type="caution">
    <text evidence="2">The sequence shown here is derived from an EMBL/GenBank/DDBJ whole genome shotgun (WGS) entry which is preliminary data.</text>
</comment>
<evidence type="ECO:0000313" key="2">
    <source>
        <dbReference type="EMBL" id="GHC21246.1"/>
    </source>
</evidence>
<protein>
    <submittedName>
        <fullName evidence="2">Uncharacterized protein</fullName>
    </submittedName>
</protein>
<evidence type="ECO:0000256" key="1">
    <source>
        <dbReference type="SAM" id="MobiDB-lite"/>
    </source>
</evidence>
<proteinExistence type="predicted"/>
<evidence type="ECO:0000313" key="3">
    <source>
        <dbReference type="Proteomes" id="UP000604243"/>
    </source>
</evidence>
<gene>
    <name evidence="2" type="ORF">GCM10010082_11130</name>
</gene>
<reference evidence="3" key="1">
    <citation type="journal article" date="2019" name="Int. J. Syst. Evol. Microbiol.">
        <title>The Global Catalogue of Microorganisms (GCM) 10K type strain sequencing project: providing services to taxonomists for standard genome sequencing and annotation.</title>
        <authorList>
            <consortium name="The Broad Institute Genomics Platform"/>
            <consortium name="The Broad Institute Genome Sequencing Center for Infectious Disease"/>
            <person name="Wu L."/>
            <person name="Ma J."/>
        </authorList>
    </citation>
    <scope>NUCLEOTIDE SEQUENCE [LARGE SCALE GENOMIC DNA]</scope>
    <source>
        <strain evidence="3">KCTC 42082</strain>
    </source>
</reference>
<accession>A0ABQ3FET4</accession>
<feature type="compositionally biased region" description="Low complexity" evidence="1">
    <location>
        <begin position="72"/>
        <end position="89"/>
    </location>
</feature>
<feature type="region of interest" description="Disordered" evidence="1">
    <location>
        <begin position="68"/>
        <end position="89"/>
    </location>
</feature>
<sequence length="89" mass="9677">MSSDIDVDIAGTADTRFSARWELTRADGSRQVIEEEGRIPTRRHFQGMALTAELTVLDEGRLQLAIQKGNSRSRSSTGGAGSRISISVQ</sequence>